<evidence type="ECO:0000256" key="3">
    <source>
        <dbReference type="ARBA" id="ARBA00022692"/>
    </source>
</evidence>
<evidence type="ECO:0000256" key="4">
    <source>
        <dbReference type="ARBA" id="ARBA00022989"/>
    </source>
</evidence>
<feature type="transmembrane region" description="Helical" evidence="6">
    <location>
        <begin position="88"/>
        <end position="110"/>
    </location>
</feature>
<dbReference type="InterPro" id="IPR050638">
    <property type="entry name" value="AA-Vitamin_Transporters"/>
</dbReference>
<keyword evidence="4 6" id="KW-1133">Transmembrane helix</keyword>
<keyword evidence="5 6" id="KW-0472">Membrane</keyword>
<dbReference type="SUPFAM" id="SSF103481">
    <property type="entry name" value="Multidrug resistance efflux transporter EmrE"/>
    <property type="match status" value="2"/>
</dbReference>
<keyword evidence="3 6" id="KW-0812">Transmembrane</keyword>
<proteinExistence type="inferred from homology"/>
<comment type="caution">
    <text evidence="8">The sequence shown here is derived from an EMBL/GenBank/DDBJ whole genome shotgun (WGS) entry which is preliminary data.</text>
</comment>
<evidence type="ECO:0000256" key="2">
    <source>
        <dbReference type="ARBA" id="ARBA00007362"/>
    </source>
</evidence>
<feature type="transmembrane region" description="Helical" evidence="6">
    <location>
        <begin position="60"/>
        <end position="82"/>
    </location>
</feature>
<keyword evidence="9" id="KW-1185">Reference proteome</keyword>
<feature type="transmembrane region" description="Helical" evidence="6">
    <location>
        <begin position="117"/>
        <end position="138"/>
    </location>
</feature>
<evidence type="ECO:0000256" key="6">
    <source>
        <dbReference type="SAM" id="Phobius"/>
    </source>
</evidence>
<dbReference type="PANTHER" id="PTHR32322">
    <property type="entry name" value="INNER MEMBRANE TRANSPORTER"/>
    <property type="match status" value="1"/>
</dbReference>
<dbReference type="Pfam" id="PF00892">
    <property type="entry name" value="EamA"/>
    <property type="match status" value="2"/>
</dbReference>
<feature type="transmembrane region" description="Helical" evidence="6">
    <location>
        <begin position="30"/>
        <end position="48"/>
    </location>
</feature>
<sequence length="293" mass="31124">MLGLSALFVLIWSTGFIVGRAIVDVASPNLFLTARFLLAALLFGLLALQAKAKWPSKQEIPRLLGVGALLNGLYLAGGYWAVSKGLSPAIMALLGALQPLFTTLLAIFVLNEKPARLFWLGLLAGIAGVVLVLLPALNVATHHFSIWVVAVGMIAVLSLTVGTVLQKTRIAQLDLRVSSAIQNLGGAMFTGVVAVWLNESRWEQGTLLYGALAWAALVLSGAGTGLLLWLVRKGKVAQVATLMYLAPPLAAIEAYYWFDARLTAIQLVGFAFAALGVWVCHLSESRKHGKAGG</sequence>
<feature type="transmembrane region" description="Helical" evidence="6">
    <location>
        <begin position="209"/>
        <end position="230"/>
    </location>
</feature>
<organism evidence="8 9">
    <name type="scientific">Leeia speluncae</name>
    <dbReference type="NCBI Taxonomy" id="2884804"/>
    <lineage>
        <taxon>Bacteria</taxon>
        <taxon>Pseudomonadati</taxon>
        <taxon>Pseudomonadota</taxon>
        <taxon>Betaproteobacteria</taxon>
        <taxon>Neisseriales</taxon>
        <taxon>Leeiaceae</taxon>
        <taxon>Leeia</taxon>
    </lineage>
</organism>
<dbReference type="InterPro" id="IPR000620">
    <property type="entry name" value="EamA_dom"/>
</dbReference>
<name>A0ABS8D629_9NEIS</name>
<feature type="transmembrane region" description="Helical" evidence="6">
    <location>
        <begin position="264"/>
        <end position="282"/>
    </location>
</feature>
<dbReference type="PANTHER" id="PTHR32322:SF2">
    <property type="entry name" value="EAMA DOMAIN-CONTAINING PROTEIN"/>
    <property type="match status" value="1"/>
</dbReference>
<gene>
    <name evidence="8" type="ORF">LIN78_05885</name>
</gene>
<dbReference type="InterPro" id="IPR037185">
    <property type="entry name" value="EmrE-like"/>
</dbReference>
<evidence type="ECO:0000313" key="9">
    <source>
        <dbReference type="Proteomes" id="UP001165395"/>
    </source>
</evidence>
<feature type="transmembrane region" description="Helical" evidence="6">
    <location>
        <begin position="242"/>
        <end position="258"/>
    </location>
</feature>
<accession>A0ABS8D629</accession>
<dbReference type="EMBL" id="JAJBZT010000002">
    <property type="protein sequence ID" value="MCB6183078.1"/>
    <property type="molecule type" value="Genomic_DNA"/>
</dbReference>
<evidence type="ECO:0000259" key="7">
    <source>
        <dbReference type="Pfam" id="PF00892"/>
    </source>
</evidence>
<dbReference type="RefSeq" id="WP_227179466.1">
    <property type="nucleotide sequence ID" value="NZ_JAJBZT010000002.1"/>
</dbReference>
<feature type="transmembrane region" description="Helical" evidence="6">
    <location>
        <begin position="177"/>
        <end position="197"/>
    </location>
</feature>
<feature type="domain" description="EamA" evidence="7">
    <location>
        <begin position="147"/>
        <end position="279"/>
    </location>
</feature>
<comment type="similarity">
    <text evidence="2">Belongs to the EamA transporter family.</text>
</comment>
<feature type="transmembrane region" description="Helical" evidence="6">
    <location>
        <begin position="144"/>
        <end position="165"/>
    </location>
</feature>
<comment type="subcellular location">
    <subcellularLocation>
        <location evidence="1">Membrane</location>
        <topology evidence="1">Multi-pass membrane protein</topology>
    </subcellularLocation>
</comment>
<evidence type="ECO:0000256" key="5">
    <source>
        <dbReference type="ARBA" id="ARBA00023136"/>
    </source>
</evidence>
<reference evidence="8" key="1">
    <citation type="submission" date="2021-10" db="EMBL/GenBank/DDBJ databases">
        <title>The complete genome sequence of Leeia sp. TBRC 13508.</title>
        <authorList>
            <person name="Charoenyingcharoen P."/>
            <person name="Yukphan P."/>
        </authorList>
    </citation>
    <scope>NUCLEOTIDE SEQUENCE</scope>
    <source>
        <strain evidence="8">TBRC 13508</strain>
    </source>
</reference>
<feature type="domain" description="EamA" evidence="7">
    <location>
        <begin position="6"/>
        <end position="133"/>
    </location>
</feature>
<evidence type="ECO:0000313" key="8">
    <source>
        <dbReference type="EMBL" id="MCB6183078.1"/>
    </source>
</evidence>
<protein>
    <submittedName>
        <fullName evidence="8">DMT family transporter</fullName>
    </submittedName>
</protein>
<evidence type="ECO:0000256" key="1">
    <source>
        <dbReference type="ARBA" id="ARBA00004141"/>
    </source>
</evidence>
<dbReference type="Proteomes" id="UP001165395">
    <property type="component" value="Unassembled WGS sequence"/>
</dbReference>